<dbReference type="PANTHER" id="PTHR33678">
    <property type="entry name" value="BLL1576 PROTEIN"/>
    <property type="match status" value="1"/>
</dbReference>
<dbReference type="RefSeq" id="WP_082743187.1">
    <property type="nucleotide sequence ID" value="NZ_CP011391.1"/>
</dbReference>
<reference evidence="3 4" key="1">
    <citation type="journal article" date="2016" name="Gut Pathog.">
        <title>Whole genome sequencing of "Faecalibaculum rodentium" ALO17, isolated from C57BL/6J laboratory mouse feces.</title>
        <authorList>
            <person name="Lim S."/>
            <person name="Chang D.H."/>
            <person name="Ahn S."/>
            <person name="Kim B.C."/>
        </authorList>
    </citation>
    <scope>NUCLEOTIDE SEQUENCE [LARGE SCALE GENOMIC DNA]</scope>
    <source>
        <strain evidence="3 4">Alo17</strain>
    </source>
</reference>
<dbReference type="STRING" id="1702221.AALO17_05160"/>
<feature type="domain" description="Transposase IS66 central" evidence="2">
    <location>
        <begin position="193"/>
        <end position="500"/>
    </location>
</feature>
<evidence type="ECO:0000259" key="2">
    <source>
        <dbReference type="Pfam" id="PF03050"/>
    </source>
</evidence>
<dbReference type="NCBIfam" id="NF033517">
    <property type="entry name" value="transpos_IS66"/>
    <property type="match status" value="1"/>
</dbReference>
<dbReference type="Proteomes" id="UP000069771">
    <property type="component" value="Chromosome"/>
</dbReference>
<accession>A0A140DSM3</accession>
<feature type="region of interest" description="Disordered" evidence="1">
    <location>
        <begin position="75"/>
        <end position="107"/>
    </location>
</feature>
<gene>
    <name evidence="3" type="ORF">AALO17_05160</name>
</gene>
<dbReference type="AlphaFoldDB" id="A0A140DSM3"/>
<dbReference type="InterPro" id="IPR004291">
    <property type="entry name" value="Transposase_IS66_central"/>
</dbReference>
<evidence type="ECO:0000256" key="1">
    <source>
        <dbReference type="SAM" id="MobiDB-lite"/>
    </source>
</evidence>
<organism evidence="3 4">
    <name type="scientific">Faecalibaculum rodentium</name>
    <dbReference type="NCBI Taxonomy" id="1702221"/>
    <lineage>
        <taxon>Bacteria</taxon>
        <taxon>Bacillati</taxon>
        <taxon>Bacillota</taxon>
        <taxon>Erysipelotrichia</taxon>
        <taxon>Erysipelotrichales</taxon>
        <taxon>Erysipelotrichaceae</taxon>
        <taxon>Faecalibaculum</taxon>
    </lineage>
</organism>
<dbReference type="PATRIC" id="fig|1702221.3.peg.494"/>
<dbReference type="Pfam" id="PF03050">
    <property type="entry name" value="DDE_Tnp_IS66"/>
    <property type="match status" value="1"/>
</dbReference>
<dbReference type="EMBL" id="CP011391">
    <property type="protein sequence ID" value="AMK53650.1"/>
    <property type="molecule type" value="Genomic_DNA"/>
</dbReference>
<dbReference type="OrthoDB" id="1643607at2"/>
<evidence type="ECO:0000313" key="3">
    <source>
        <dbReference type="EMBL" id="AMK53650.1"/>
    </source>
</evidence>
<protein>
    <recommendedName>
        <fullName evidence="2">Transposase IS66 central domain-containing protein</fullName>
    </recommendedName>
</protein>
<sequence length="561" mass="64215">MDFLSSFDFENYTRKSMKESLESLDHDDLVDAALFLADNLFLKDQINRKAAMDRFASKSEQLFISLFNEAEEIASTSSPEDLDESAVLETVSKERPASPKKRRSMKEKAKALPEKIIDVYPDAGKDPVCPVCGTAMKELKPTVHRTIKYVPQRLYVEVEVDHNYVCPKGCEDEDGKPVMIPAARKEAPLLENTMSSPSLVSHIIAQKTVMGLPLYRQEQDWQRRGFNLSRSIMASWMIRSSQIYGEALVDRMIQDFRECDVVHMDETVLKCLEVSRDQDRTNCYMIVGVSAEHEARQMVIYQFKKSRAQKFVWEFLGEGFEKALMSDGFEGYDNYTAAIHLSCMAHARRHLYDAVKIRADYQTFKNLPDDTEMKLKHIRENPALGILLEPLGNINRLYEVESRAKKKKLSREEVYELRQKESKPLFDQVIAGMERIARSFDSGSKAVKGANYFLKRKDSLALYLEDGNYPIDNNLAERMVKPFVIGRKGFLFADTEAGAEATAEATAVWYSLSQSAIMNGLVPEKYIEYVLTRLKNEGIREEVLEDLLPYSRTLPGHLYKK</sequence>
<dbReference type="PANTHER" id="PTHR33678:SF1">
    <property type="entry name" value="BLL1576 PROTEIN"/>
    <property type="match status" value="1"/>
</dbReference>
<dbReference type="KEGG" id="fro:AALO17_05160"/>
<name>A0A140DSM3_9FIRM</name>
<keyword evidence="4" id="KW-1185">Reference proteome</keyword>
<evidence type="ECO:0000313" key="4">
    <source>
        <dbReference type="Proteomes" id="UP000069771"/>
    </source>
</evidence>
<dbReference type="GeneID" id="78477360"/>
<dbReference type="InterPro" id="IPR052344">
    <property type="entry name" value="Transposase-related"/>
</dbReference>
<proteinExistence type="predicted"/>